<keyword evidence="2" id="KW-1133">Transmembrane helix</keyword>
<organism evidence="3 4">
    <name type="scientific">Kineothrix alysoides</name>
    <dbReference type="NCBI Taxonomy" id="1469948"/>
    <lineage>
        <taxon>Bacteria</taxon>
        <taxon>Bacillati</taxon>
        <taxon>Bacillota</taxon>
        <taxon>Clostridia</taxon>
        <taxon>Lachnospirales</taxon>
        <taxon>Lachnospiraceae</taxon>
        <taxon>Kineothrix</taxon>
    </lineage>
</organism>
<keyword evidence="4" id="KW-1185">Reference proteome</keyword>
<feature type="transmembrane region" description="Helical" evidence="2">
    <location>
        <begin position="6"/>
        <end position="27"/>
    </location>
</feature>
<evidence type="ECO:0000313" key="3">
    <source>
        <dbReference type="EMBL" id="TCL60921.1"/>
    </source>
</evidence>
<reference evidence="3 4" key="1">
    <citation type="submission" date="2019-03" db="EMBL/GenBank/DDBJ databases">
        <title>Genomic Encyclopedia of Type Strains, Phase IV (KMG-IV): sequencing the most valuable type-strain genomes for metagenomic binning, comparative biology and taxonomic classification.</title>
        <authorList>
            <person name="Goeker M."/>
        </authorList>
    </citation>
    <scope>NUCLEOTIDE SEQUENCE [LARGE SCALE GENOMIC DNA]</scope>
    <source>
        <strain evidence="3 4">DSM 100556</strain>
    </source>
</reference>
<dbReference type="OrthoDB" id="9949600at2"/>
<feature type="coiled-coil region" evidence="1">
    <location>
        <begin position="49"/>
        <end position="76"/>
    </location>
</feature>
<dbReference type="AlphaFoldDB" id="A0A4R1R5V6"/>
<evidence type="ECO:0000313" key="4">
    <source>
        <dbReference type="Proteomes" id="UP000295718"/>
    </source>
</evidence>
<accession>A0A4R1R5V6</accession>
<proteinExistence type="predicted"/>
<keyword evidence="2" id="KW-0812">Transmembrane</keyword>
<dbReference type="Proteomes" id="UP000295718">
    <property type="component" value="Unassembled WGS sequence"/>
</dbReference>
<dbReference type="RefSeq" id="WP_031391427.1">
    <property type="nucleotide sequence ID" value="NZ_JPNB01000002.1"/>
</dbReference>
<keyword evidence="2" id="KW-0472">Membrane</keyword>
<gene>
    <name evidence="3" type="ORF">EDD76_10118</name>
</gene>
<dbReference type="EMBL" id="SLUO01000001">
    <property type="protein sequence ID" value="TCL60921.1"/>
    <property type="molecule type" value="Genomic_DNA"/>
</dbReference>
<keyword evidence="1" id="KW-0175">Coiled coil</keyword>
<comment type="caution">
    <text evidence="3">The sequence shown here is derived from an EMBL/GenBank/DDBJ whole genome shotgun (WGS) entry which is preliminary data.</text>
</comment>
<dbReference type="STRING" id="1469948.GCA_000732725_02751"/>
<evidence type="ECO:0000256" key="2">
    <source>
        <dbReference type="SAM" id="Phobius"/>
    </source>
</evidence>
<name>A0A4R1R5V6_9FIRM</name>
<evidence type="ECO:0000256" key="1">
    <source>
        <dbReference type="SAM" id="Coils"/>
    </source>
</evidence>
<protein>
    <submittedName>
        <fullName evidence="3">Uncharacterized protein</fullName>
    </submittedName>
</protein>
<sequence>MTAVFISIFLVMGVMIYFIIISLRLVIENATKKVNAYFLSKLSEYDDDFQKKIDEIQNLEFSKEELKQEIRMLQMDHNSLGTSRFYRPRPVERDIFIPTARYIDNVFFEDYKLVKNLLIIDKEEIIRTILDKFPYAGDKKRYNAAKSILQTLNFEAVYDLSSLPEETQLKLLDEELKREEKKLLKEYLEPLREAKEFNLLGFLNWINEVITKESPILMAYLGEKDEDYSYIADNVICQFDSNVCEGIRIVYQNRLYDYSVYESRRRNEYIY</sequence>